<keyword evidence="3" id="KW-1185">Reference proteome</keyword>
<feature type="region of interest" description="Disordered" evidence="1">
    <location>
        <begin position="56"/>
        <end position="78"/>
    </location>
</feature>
<evidence type="ECO:0000313" key="2">
    <source>
        <dbReference type="EMBL" id="KAK5969993.1"/>
    </source>
</evidence>
<feature type="compositionally biased region" description="Basic and acidic residues" evidence="1">
    <location>
        <begin position="56"/>
        <end position="65"/>
    </location>
</feature>
<proteinExistence type="predicted"/>
<sequence>MNVELIVVALSSQGQIKVKKRVKYRSLYMYGKNDVISGGAIDGGRDDDCDDGRDESFCGRIHGDDRDDEIARDDDDCP</sequence>
<feature type="compositionally biased region" description="Acidic residues" evidence="1">
    <location>
        <begin position="66"/>
        <end position="78"/>
    </location>
</feature>
<evidence type="ECO:0000256" key="1">
    <source>
        <dbReference type="SAM" id="MobiDB-lite"/>
    </source>
</evidence>
<protein>
    <submittedName>
        <fullName evidence="2">Uncharacterized protein</fullName>
    </submittedName>
</protein>
<organism evidence="2 3">
    <name type="scientific">Trichostrongylus colubriformis</name>
    <name type="common">Black scour worm</name>
    <dbReference type="NCBI Taxonomy" id="6319"/>
    <lineage>
        <taxon>Eukaryota</taxon>
        <taxon>Metazoa</taxon>
        <taxon>Ecdysozoa</taxon>
        <taxon>Nematoda</taxon>
        <taxon>Chromadorea</taxon>
        <taxon>Rhabditida</taxon>
        <taxon>Rhabditina</taxon>
        <taxon>Rhabditomorpha</taxon>
        <taxon>Strongyloidea</taxon>
        <taxon>Trichostrongylidae</taxon>
        <taxon>Trichostrongylus</taxon>
    </lineage>
</organism>
<dbReference type="EMBL" id="WIXE01019469">
    <property type="protein sequence ID" value="KAK5969993.1"/>
    <property type="molecule type" value="Genomic_DNA"/>
</dbReference>
<reference evidence="2 3" key="1">
    <citation type="submission" date="2019-10" db="EMBL/GenBank/DDBJ databases">
        <title>Assembly and Annotation for the nematode Trichostrongylus colubriformis.</title>
        <authorList>
            <person name="Martin J."/>
        </authorList>
    </citation>
    <scope>NUCLEOTIDE SEQUENCE [LARGE SCALE GENOMIC DNA]</scope>
    <source>
        <strain evidence="2">G859</strain>
        <tissue evidence="2">Whole worm</tissue>
    </source>
</reference>
<dbReference type="Proteomes" id="UP001331761">
    <property type="component" value="Unassembled WGS sequence"/>
</dbReference>
<comment type="caution">
    <text evidence="2">The sequence shown here is derived from an EMBL/GenBank/DDBJ whole genome shotgun (WGS) entry which is preliminary data.</text>
</comment>
<gene>
    <name evidence="2" type="ORF">GCK32_017365</name>
</gene>
<evidence type="ECO:0000313" key="3">
    <source>
        <dbReference type="Proteomes" id="UP001331761"/>
    </source>
</evidence>
<dbReference type="AlphaFoldDB" id="A0AAN8IH44"/>
<accession>A0AAN8IH44</accession>
<name>A0AAN8IH44_TRICO</name>